<feature type="signal peptide" evidence="1">
    <location>
        <begin position="1"/>
        <end position="29"/>
    </location>
</feature>
<dbReference type="PROSITE" id="PS00430">
    <property type="entry name" value="TONB_DEPENDENT_REC_1"/>
    <property type="match status" value="1"/>
</dbReference>
<protein>
    <recommendedName>
        <fullName evidence="4">Dirigent protein</fullName>
    </recommendedName>
</protein>
<feature type="chain" id="PRO_5031261378" description="Dirigent protein" evidence="1">
    <location>
        <begin position="30"/>
        <end position="168"/>
    </location>
</feature>
<name>A0A7W7FXV9_9PSEU</name>
<dbReference type="Gene3D" id="2.40.480.10">
    <property type="entry name" value="Allene oxide cyclase-like"/>
    <property type="match status" value="1"/>
</dbReference>
<accession>A0A7W7FXV9</accession>
<dbReference type="InterPro" id="IPR044859">
    <property type="entry name" value="Allene_oxi_cyc_Dirigent"/>
</dbReference>
<organism evidence="2 3">
    <name type="scientific">Crossiella cryophila</name>
    <dbReference type="NCBI Taxonomy" id="43355"/>
    <lineage>
        <taxon>Bacteria</taxon>
        <taxon>Bacillati</taxon>
        <taxon>Actinomycetota</taxon>
        <taxon>Actinomycetes</taxon>
        <taxon>Pseudonocardiales</taxon>
        <taxon>Pseudonocardiaceae</taxon>
        <taxon>Crossiella</taxon>
    </lineage>
</organism>
<dbReference type="AlphaFoldDB" id="A0A7W7FXV9"/>
<evidence type="ECO:0000256" key="1">
    <source>
        <dbReference type="SAM" id="SignalP"/>
    </source>
</evidence>
<dbReference type="GO" id="GO:0017000">
    <property type="term" value="P:antibiotic biosynthetic process"/>
    <property type="evidence" value="ECO:0007669"/>
    <property type="project" value="InterPro"/>
</dbReference>
<dbReference type="Proteomes" id="UP000533598">
    <property type="component" value="Unassembled WGS sequence"/>
</dbReference>
<proteinExistence type="predicted"/>
<dbReference type="GO" id="GO:0016853">
    <property type="term" value="F:isomerase activity"/>
    <property type="evidence" value="ECO:0007669"/>
    <property type="project" value="InterPro"/>
</dbReference>
<dbReference type="EMBL" id="JACHMH010000001">
    <property type="protein sequence ID" value="MBB4681068.1"/>
    <property type="molecule type" value="Genomic_DNA"/>
</dbReference>
<dbReference type="RefSeq" id="WP_185007349.1">
    <property type="nucleotide sequence ID" value="NZ_BAAAUI010000054.1"/>
</dbReference>
<keyword evidence="1" id="KW-0732">Signal</keyword>
<dbReference type="InterPro" id="IPR010916">
    <property type="entry name" value="TonB_box_CS"/>
</dbReference>
<evidence type="ECO:0000313" key="3">
    <source>
        <dbReference type="Proteomes" id="UP000533598"/>
    </source>
</evidence>
<gene>
    <name evidence="2" type="ORF">HNR67_007186</name>
</gene>
<evidence type="ECO:0008006" key="4">
    <source>
        <dbReference type="Google" id="ProtNLM"/>
    </source>
</evidence>
<comment type="caution">
    <text evidence="2">The sequence shown here is derived from an EMBL/GenBank/DDBJ whole genome shotgun (WGS) entry which is preliminary data.</text>
</comment>
<sequence length="168" mass="17382">MPANPSRRWLRLAVIAMVAALLPLAAASAAPARQDETIEVVATRGVLSLPAVPAVGVAFLGGGDLFDVAGTKVGEGYSSCLIAKVALPELTAHCTSAFRLAKGEIHLSSLRSYSLLAVTSFKDGPMAVIGGTGDYRTARGEASTVKQDGDPLNPTKPVSYKFTIKLSA</sequence>
<keyword evidence="3" id="KW-1185">Reference proteome</keyword>
<reference evidence="2 3" key="1">
    <citation type="submission" date="2020-08" db="EMBL/GenBank/DDBJ databases">
        <title>Sequencing the genomes of 1000 actinobacteria strains.</title>
        <authorList>
            <person name="Klenk H.-P."/>
        </authorList>
    </citation>
    <scope>NUCLEOTIDE SEQUENCE [LARGE SCALE GENOMIC DNA]</scope>
    <source>
        <strain evidence="2 3">DSM 44230</strain>
    </source>
</reference>
<evidence type="ECO:0000313" key="2">
    <source>
        <dbReference type="EMBL" id="MBB4681068.1"/>
    </source>
</evidence>